<keyword evidence="1" id="KW-0812">Transmembrane</keyword>
<reference evidence="2 3" key="1">
    <citation type="journal article" date="2023" name="Mol. Phylogenet. Evol.">
        <title>Genome-scale phylogeny and comparative genomics of the fungal order Sordariales.</title>
        <authorList>
            <person name="Hensen N."/>
            <person name="Bonometti L."/>
            <person name="Westerberg I."/>
            <person name="Brannstrom I.O."/>
            <person name="Guillou S."/>
            <person name="Cros-Aarteil S."/>
            <person name="Calhoun S."/>
            <person name="Haridas S."/>
            <person name="Kuo A."/>
            <person name="Mondo S."/>
            <person name="Pangilinan J."/>
            <person name="Riley R."/>
            <person name="LaButti K."/>
            <person name="Andreopoulos B."/>
            <person name="Lipzen A."/>
            <person name="Chen C."/>
            <person name="Yan M."/>
            <person name="Daum C."/>
            <person name="Ng V."/>
            <person name="Clum A."/>
            <person name="Steindorff A."/>
            <person name="Ohm R.A."/>
            <person name="Martin F."/>
            <person name="Silar P."/>
            <person name="Natvig D.O."/>
            <person name="Lalanne C."/>
            <person name="Gautier V."/>
            <person name="Ament-Velasquez S.L."/>
            <person name="Kruys A."/>
            <person name="Hutchinson M.I."/>
            <person name="Powell A.J."/>
            <person name="Barry K."/>
            <person name="Miller A.N."/>
            <person name="Grigoriev I.V."/>
            <person name="Debuchy R."/>
            <person name="Gladieux P."/>
            <person name="Hiltunen Thoren M."/>
            <person name="Johannesson H."/>
        </authorList>
    </citation>
    <scope>NUCLEOTIDE SEQUENCE [LARGE SCALE GENOMIC DNA]</scope>
    <source>
        <strain evidence="2 3">FGSC 10403</strain>
    </source>
</reference>
<evidence type="ECO:0000313" key="3">
    <source>
        <dbReference type="Proteomes" id="UP001285908"/>
    </source>
</evidence>
<keyword evidence="1" id="KW-1133">Transmembrane helix</keyword>
<dbReference type="RefSeq" id="XP_062695456.1">
    <property type="nucleotide sequence ID" value="XM_062836101.1"/>
</dbReference>
<name>A0AAJ0ICE7_9PEZI</name>
<sequence>MIKPYQAPNKSWMDTWIPAIFGFAPGRLLEIPLKPKPLEQVYGLNIDSITEYTPINYYAGHDKSARFKTTNNDCTHPRAVRFSWHSQTSETMMKLKVPRDSIPWLFAWKPPGEVAATKNQNRIHVDKVVDHNTNDTLLLTQIWKVQNTLQFTSKTDTYSPKRKKHGYKSTMSSRRFNELKTWNRALEGRQRLRRKGRSKAGTKSIEKYAAYNNGNTVQSKVQWPNPTAKIGRLFIYVVGFATISASCVGIGIVICEPLFLQGHYERDTIFSTVTNIDEFSSSGKASLNNPQCRYTPQHLRKARLGLSPGGGNDCWLAPL</sequence>
<dbReference type="GeneID" id="87873723"/>
<evidence type="ECO:0000313" key="2">
    <source>
        <dbReference type="EMBL" id="KAK3497192.1"/>
    </source>
</evidence>
<evidence type="ECO:0000256" key="1">
    <source>
        <dbReference type="SAM" id="Phobius"/>
    </source>
</evidence>
<dbReference type="Proteomes" id="UP001285908">
    <property type="component" value="Unassembled WGS sequence"/>
</dbReference>
<keyword evidence="3" id="KW-1185">Reference proteome</keyword>
<dbReference type="AlphaFoldDB" id="A0AAJ0ICE7"/>
<keyword evidence="1" id="KW-0472">Membrane</keyword>
<dbReference type="EMBL" id="JAULSX010000002">
    <property type="protein sequence ID" value="KAK3497192.1"/>
    <property type="molecule type" value="Genomic_DNA"/>
</dbReference>
<organism evidence="2 3">
    <name type="scientific">Neurospora hispaniola</name>
    <dbReference type="NCBI Taxonomy" id="588809"/>
    <lineage>
        <taxon>Eukaryota</taxon>
        <taxon>Fungi</taxon>
        <taxon>Dikarya</taxon>
        <taxon>Ascomycota</taxon>
        <taxon>Pezizomycotina</taxon>
        <taxon>Sordariomycetes</taxon>
        <taxon>Sordariomycetidae</taxon>
        <taxon>Sordariales</taxon>
        <taxon>Sordariaceae</taxon>
        <taxon>Neurospora</taxon>
    </lineage>
</organism>
<feature type="transmembrane region" description="Helical" evidence="1">
    <location>
        <begin position="233"/>
        <end position="254"/>
    </location>
</feature>
<proteinExistence type="predicted"/>
<protein>
    <submittedName>
        <fullName evidence="2">Uncharacterized protein</fullName>
    </submittedName>
</protein>
<gene>
    <name evidence="2" type="ORF">B0T23DRAFT_352948</name>
</gene>
<accession>A0AAJ0ICE7</accession>
<comment type="caution">
    <text evidence="2">The sequence shown here is derived from an EMBL/GenBank/DDBJ whole genome shotgun (WGS) entry which is preliminary data.</text>
</comment>